<dbReference type="InterPro" id="IPR027417">
    <property type="entry name" value="P-loop_NTPase"/>
</dbReference>
<dbReference type="SUPFAM" id="SSF52540">
    <property type="entry name" value="P-loop containing nucleoside triphosphate hydrolases"/>
    <property type="match status" value="1"/>
</dbReference>
<dbReference type="GO" id="GO:0042555">
    <property type="term" value="C:MCM complex"/>
    <property type="evidence" value="ECO:0007669"/>
    <property type="project" value="TreeGrafter"/>
</dbReference>
<dbReference type="PROSITE" id="PS50051">
    <property type="entry name" value="MCM_2"/>
    <property type="match status" value="1"/>
</dbReference>
<evidence type="ECO:0000256" key="4">
    <source>
        <dbReference type="ARBA" id="ARBA00022840"/>
    </source>
</evidence>
<keyword evidence="3" id="KW-0547">Nucleotide-binding</keyword>
<name>T0Y2L0_9ZZZZ</name>
<dbReference type="InterPro" id="IPR031327">
    <property type="entry name" value="MCM"/>
</dbReference>
<keyword evidence="2" id="KW-0235">DNA replication</keyword>
<dbReference type="Pfam" id="PF17855">
    <property type="entry name" value="MCM_lid"/>
    <property type="match status" value="1"/>
</dbReference>
<dbReference type="Pfam" id="PF00493">
    <property type="entry name" value="MCM"/>
    <property type="match status" value="1"/>
</dbReference>
<protein>
    <submittedName>
        <fullName evidence="7">DNA-dependent ATPase MCM</fullName>
    </submittedName>
</protein>
<reference evidence="7" key="2">
    <citation type="journal article" date="2014" name="ISME J.">
        <title>Microbial stratification in low pH oxic and suboxic macroscopic growths along an acid mine drainage.</title>
        <authorList>
            <person name="Mendez-Garcia C."/>
            <person name="Mesa V."/>
            <person name="Sprenger R.R."/>
            <person name="Richter M."/>
            <person name="Diez M.S."/>
            <person name="Solano J."/>
            <person name="Bargiela R."/>
            <person name="Golyshina O.V."/>
            <person name="Manteca A."/>
            <person name="Ramos J.L."/>
            <person name="Gallego J.R."/>
            <person name="Llorente I."/>
            <person name="Martins Dos Santos V.A."/>
            <person name="Jensen O.N."/>
            <person name="Pelaez A.I."/>
            <person name="Sanchez J."/>
            <person name="Ferrer M."/>
        </authorList>
    </citation>
    <scope>NUCLEOTIDE SEQUENCE</scope>
</reference>
<evidence type="ECO:0000256" key="1">
    <source>
        <dbReference type="ARBA" id="ARBA00008010"/>
    </source>
</evidence>
<dbReference type="InterPro" id="IPR036388">
    <property type="entry name" value="WH-like_DNA-bd_sf"/>
</dbReference>
<evidence type="ECO:0000259" key="6">
    <source>
        <dbReference type="PROSITE" id="PS50051"/>
    </source>
</evidence>
<dbReference type="PRINTS" id="PR01657">
    <property type="entry name" value="MCMFAMILY"/>
</dbReference>
<keyword evidence="4" id="KW-0067">ATP-binding</keyword>
<dbReference type="GO" id="GO:0017116">
    <property type="term" value="F:single-stranded DNA helicase activity"/>
    <property type="evidence" value="ECO:0007669"/>
    <property type="project" value="TreeGrafter"/>
</dbReference>
<accession>T0Y2L0</accession>
<comment type="similarity">
    <text evidence="1">Belongs to the MCM family.</text>
</comment>
<dbReference type="GO" id="GO:0003697">
    <property type="term" value="F:single-stranded DNA binding"/>
    <property type="evidence" value="ECO:0007669"/>
    <property type="project" value="TreeGrafter"/>
</dbReference>
<keyword evidence="5" id="KW-0238">DNA-binding</keyword>
<dbReference type="PANTHER" id="PTHR11630:SF66">
    <property type="entry name" value="DNA REPLICATION LICENSING FACTOR MCM4"/>
    <property type="match status" value="1"/>
</dbReference>
<sequence length="337" mass="38030">RDYLEDLASATGARKWFQDLTLKRIARTSTVPYSRKWVYDIAVTHNSTFANSDMVLHNSITISKAGIMATLRATCSVLAAANPTFGKYNANLPLSEQTKFPLPLLSRFDVIFKLVDRASDDLDYRLADHILKTHKVGEIYRGMESNEITDYSISEESELIPPIEKKLMRKYVSYARSKVFPRLSDQAIDLIRNDYVRTRKRSTPDTTPITPRQLESIIRLSEASAKSRLSAVVTREDALLAIEIITNYLENVSSVDGIIDTNIIMTGTTSRQRGELESVFLIIKDLLKESNYAEVSDVIAEGKLRGLDENKIRGIISKLKSDGQIYEPFDNKLKVVS</sequence>
<dbReference type="GO" id="GO:0005524">
    <property type="term" value="F:ATP binding"/>
    <property type="evidence" value="ECO:0007669"/>
    <property type="project" value="UniProtKB-KW"/>
</dbReference>
<dbReference type="PROSITE" id="PS50818">
    <property type="entry name" value="INTEIN_C_TER"/>
    <property type="match status" value="1"/>
</dbReference>
<dbReference type="AlphaFoldDB" id="T0Y2L0"/>
<gene>
    <name evidence="7" type="ORF">B1B_19230</name>
</gene>
<reference evidence="7" key="1">
    <citation type="submission" date="2013-08" db="EMBL/GenBank/DDBJ databases">
        <authorList>
            <person name="Mendez C."/>
            <person name="Richter M."/>
            <person name="Ferrer M."/>
            <person name="Sanchez J."/>
        </authorList>
    </citation>
    <scope>NUCLEOTIDE SEQUENCE</scope>
</reference>
<dbReference type="GO" id="GO:0006260">
    <property type="term" value="P:DNA replication"/>
    <property type="evidence" value="ECO:0007669"/>
    <property type="project" value="UniProtKB-KW"/>
</dbReference>
<organism evidence="7">
    <name type="scientific">mine drainage metagenome</name>
    <dbReference type="NCBI Taxonomy" id="410659"/>
    <lineage>
        <taxon>unclassified sequences</taxon>
        <taxon>metagenomes</taxon>
        <taxon>ecological metagenomes</taxon>
    </lineage>
</organism>
<dbReference type="Gene3D" id="3.40.50.300">
    <property type="entry name" value="P-loop containing nucleotide triphosphate hydrolases"/>
    <property type="match status" value="1"/>
</dbReference>
<evidence type="ECO:0000256" key="5">
    <source>
        <dbReference type="ARBA" id="ARBA00023125"/>
    </source>
</evidence>
<feature type="non-terminal residue" evidence="7">
    <location>
        <position position="1"/>
    </location>
</feature>
<dbReference type="PANTHER" id="PTHR11630">
    <property type="entry name" value="DNA REPLICATION LICENSING FACTOR MCM FAMILY MEMBER"/>
    <property type="match status" value="1"/>
</dbReference>
<evidence type="ECO:0000256" key="3">
    <source>
        <dbReference type="ARBA" id="ARBA00022741"/>
    </source>
</evidence>
<evidence type="ECO:0000313" key="7">
    <source>
        <dbReference type="EMBL" id="EQD27233.1"/>
    </source>
</evidence>
<comment type="caution">
    <text evidence="7">The sequence shown here is derived from an EMBL/GenBank/DDBJ whole genome shotgun (WGS) entry which is preliminary data.</text>
</comment>
<dbReference type="InterPro" id="IPR001208">
    <property type="entry name" value="MCM_dom"/>
</dbReference>
<dbReference type="SMART" id="SM00350">
    <property type="entry name" value="MCM"/>
    <property type="match status" value="1"/>
</dbReference>
<dbReference type="Gene3D" id="1.10.10.10">
    <property type="entry name" value="Winged helix-like DNA-binding domain superfamily/Winged helix DNA-binding domain"/>
    <property type="match status" value="1"/>
</dbReference>
<dbReference type="InterPro" id="IPR030934">
    <property type="entry name" value="Intein_C"/>
</dbReference>
<feature type="domain" description="MCM C-terminal AAA(+) ATPase" evidence="6">
    <location>
        <begin position="53"/>
        <end position="130"/>
    </location>
</feature>
<dbReference type="EMBL" id="AUZY01012915">
    <property type="protein sequence ID" value="EQD27233.1"/>
    <property type="molecule type" value="Genomic_DNA"/>
</dbReference>
<proteinExistence type="inferred from homology"/>
<dbReference type="InterPro" id="IPR041562">
    <property type="entry name" value="MCM_lid"/>
</dbReference>
<evidence type="ECO:0000256" key="2">
    <source>
        <dbReference type="ARBA" id="ARBA00022705"/>
    </source>
</evidence>